<keyword evidence="1" id="KW-0472">Membrane</keyword>
<keyword evidence="1" id="KW-1133">Transmembrane helix</keyword>
<reference evidence="2" key="1">
    <citation type="submission" date="2020-04" db="EMBL/GenBank/DDBJ databases">
        <authorList>
            <person name="Sombolestani A."/>
        </authorList>
    </citation>
    <scope>NUCLEOTIDE SEQUENCE</scope>
    <source>
        <strain evidence="2">R71697</strain>
    </source>
</reference>
<proteinExistence type="predicted"/>
<comment type="caution">
    <text evidence="2">The sequence shown here is derived from an EMBL/GenBank/DDBJ whole genome shotgun (WGS) entry which is preliminary data.</text>
</comment>
<name>A0A9Q2FLF5_GLUJA</name>
<reference evidence="2" key="2">
    <citation type="submission" date="2020-11" db="EMBL/GenBank/DDBJ databases">
        <title>Description of novel Gluconobacter species.</title>
        <authorList>
            <person name="Cleenwerck I."/>
            <person name="Cnockaert M."/>
            <person name="Borremans W."/>
            <person name="Wieme A.D."/>
            <person name="De Vuyst L."/>
            <person name="Vandamme P."/>
        </authorList>
    </citation>
    <scope>NUCLEOTIDE SEQUENCE</scope>
    <source>
        <strain evidence="2">R71697</strain>
    </source>
</reference>
<evidence type="ECO:0000313" key="2">
    <source>
        <dbReference type="EMBL" id="MBF0871013.1"/>
    </source>
</evidence>
<gene>
    <name evidence="2" type="ORF">HKD32_09155</name>
</gene>
<dbReference type="Proteomes" id="UP000661006">
    <property type="component" value="Unassembled WGS sequence"/>
</dbReference>
<keyword evidence="1" id="KW-0812">Transmembrane</keyword>
<feature type="transmembrane region" description="Helical" evidence="1">
    <location>
        <begin position="76"/>
        <end position="93"/>
    </location>
</feature>
<feature type="transmembrane region" description="Helical" evidence="1">
    <location>
        <begin position="53"/>
        <end position="70"/>
    </location>
</feature>
<evidence type="ECO:0000313" key="3">
    <source>
        <dbReference type="Proteomes" id="UP000661006"/>
    </source>
</evidence>
<evidence type="ECO:0000256" key="1">
    <source>
        <dbReference type="SAM" id="Phobius"/>
    </source>
</evidence>
<sequence>MAIAGKSSPLKRRDLTCRILAAVPGGYALSAFAGICIALWLPGLRVERAMMGMLVGLLIWPVTFMMSFAISDGRKVFGGTMVALLALIGLAVLKGWRP</sequence>
<feature type="transmembrane region" description="Helical" evidence="1">
    <location>
        <begin position="19"/>
        <end position="41"/>
    </location>
</feature>
<dbReference type="EMBL" id="JABCQN010000003">
    <property type="protein sequence ID" value="MBF0871013.1"/>
    <property type="molecule type" value="Genomic_DNA"/>
</dbReference>
<organism evidence="2 3">
    <name type="scientific">Gluconobacter japonicus</name>
    <dbReference type="NCBI Taxonomy" id="376620"/>
    <lineage>
        <taxon>Bacteria</taxon>
        <taxon>Pseudomonadati</taxon>
        <taxon>Pseudomonadota</taxon>
        <taxon>Alphaproteobacteria</taxon>
        <taxon>Acetobacterales</taxon>
        <taxon>Acetobacteraceae</taxon>
        <taxon>Gluconobacter</taxon>
    </lineage>
</organism>
<accession>A0A9Q2FLF5</accession>
<dbReference type="AlphaFoldDB" id="A0A9Q2FLF5"/>
<protein>
    <recommendedName>
        <fullName evidence="4">DUF3649 domain-containing protein</fullName>
    </recommendedName>
</protein>
<evidence type="ECO:0008006" key="4">
    <source>
        <dbReference type="Google" id="ProtNLM"/>
    </source>
</evidence>